<dbReference type="CDD" id="cd04301">
    <property type="entry name" value="NAT_SF"/>
    <property type="match status" value="1"/>
</dbReference>
<evidence type="ECO:0000256" key="2">
    <source>
        <dbReference type="ARBA" id="ARBA00023315"/>
    </source>
</evidence>
<comment type="caution">
    <text evidence="4">The sequence shown here is derived from an EMBL/GenBank/DDBJ whole genome shotgun (WGS) entry which is preliminary data.</text>
</comment>
<keyword evidence="5" id="KW-1185">Reference proteome</keyword>
<proteinExistence type="predicted"/>
<dbReference type="InterPro" id="IPR016181">
    <property type="entry name" value="Acyl_CoA_acyltransferase"/>
</dbReference>
<name>A0A401UNQ7_9CLOT</name>
<organism evidence="4 5">
    <name type="scientific">Clostridium tagluense</name>
    <dbReference type="NCBI Taxonomy" id="360422"/>
    <lineage>
        <taxon>Bacteria</taxon>
        <taxon>Bacillati</taxon>
        <taxon>Bacillota</taxon>
        <taxon>Clostridia</taxon>
        <taxon>Eubacteriales</taxon>
        <taxon>Clostridiaceae</taxon>
        <taxon>Clostridium</taxon>
    </lineage>
</organism>
<dbReference type="InterPro" id="IPR050832">
    <property type="entry name" value="Bact_Acetyltransf"/>
</dbReference>
<dbReference type="InterPro" id="IPR000182">
    <property type="entry name" value="GNAT_dom"/>
</dbReference>
<evidence type="ECO:0000313" key="4">
    <source>
        <dbReference type="EMBL" id="GCD11169.1"/>
    </source>
</evidence>
<dbReference type="Proteomes" id="UP000287872">
    <property type="component" value="Unassembled WGS sequence"/>
</dbReference>
<dbReference type="SUPFAM" id="SSF55729">
    <property type="entry name" value="Acyl-CoA N-acyltransferases (Nat)"/>
    <property type="match status" value="1"/>
</dbReference>
<dbReference type="EMBL" id="BHYK01000015">
    <property type="protein sequence ID" value="GCD11169.1"/>
    <property type="molecule type" value="Genomic_DNA"/>
</dbReference>
<protein>
    <recommendedName>
        <fullName evidence="3">N-acetyltransferase domain-containing protein</fullName>
    </recommendedName>
</protein>
<dbReference type="OrthoDB" id="9776689at2"/>
<accession>A0A401UNQ7</accession>
<keyword evidence="2" id="KW-0012">Acyltransferase</keyword>
<dbReference type="AlphaFoldDB" id="A0A401UNQ7"/>
<evidence type="ECO:0000256" key="1">
    <source>
        <dbReference type="ARBA" id="ARBA00022679"/>
    </source>
</evidence>
<gene>
    <name evidence="4" type="ORF">Ctaglu_27920</name>
</gene>
<dbReference type="PROSITE" id="PS51186">
    <property type="entry name" value="GNAT"/>
    <property type="match status" value="1"/>
</dbReference>
<keyword evidence="1" id="KW-0808">Transferase</keyword>
<dbReference type="Gene3D" id="3.40.630.30">
    <property type="match status" value="1"/>
</dbReference>
<dbReference type="RefSeq" id="WP_125002725.1">
    <property type="nucleotide sequence ID" value="NZ_BHYK01000015.1"/>
</dbReference>
<dbReference type="Pfam" id="PF00583">
    <property type="entry name" value="Acetyltransf_1"/>
    <property type="match status" value="1"/>
</dbReference>
<feature type="domain" description="N-acetyltransferase" evidence="3">
    <location>
        <begin position="4"/>
        <end position="158"/>
    </location>
</feature>
<dbReference type="PANTHER" id="PTHR43877">
    <property type="entry name" value="AMINOALKYLPHOSPHONATE N-ACETYLTRANSFERASE-RELATED-RELATED"/>
    <property type="match status" value="1"/>
</dbReference>
<evidence type="ECO:0000313" key="5">
    <source>
        <dbReference type="Proteomes" id="UP000287872"/>
    </source>
</evidence>
<evidence type="ECO:0000259" key="3">
    <source>
        <dbReference type="PROSITE" id="PS51186"/>
    </source>
</evidence>
<dbReference type="GO" id="GO:0016747">
    <property type="term" value="F:acyltransferase activity, transferring groups other than amino-acyl groups"/>
    <property type="evidence" value="ECO:0007669"/>
    <property type="project" value="InterPro"/>
</dbReference>
<sequence>MEDLKLVEYNNSYAKAIADMWRKSSEGWNGNWATETEESVLKSHESSTDLNTYLAVKGEEIVGYCGLSKYEYDDNTLYVRLLNVRYDLHGTGIGRTLVCKSIERTTELAWPRIDLYTWPGNTKSLPLYKRCGFFLEKRDDSTHLMNFIPGVVNGLAFKEYFENVHWYKDLKRTINMEPDGIEENEFIYYEYLWGKEEKILRVQFENKSRGITLIETEDYLIKANMDDQKLILGGKYKIKYEVINKSKKPLNIKVKGRDDKNIKYSFSAEIEVIDKEIIEGEFLVNEPEKKVGQFNTYPSVVSEILINDKKVEFKIGVDAQYPGSLSLKVPRKECYKNLNSVMYLDIKNNYKQAVTFELELVENKDIKFVNKSLSIPMEASERKSVKLQYILNNFNFYNEVVQVKAKLENGKKVVFKKELISALKGKEGRLGGKTEEFYIAINGVYSAKLNEENKISIQAFGIHERGSNICYPMLGRPFSEEFSNASPREIVHYEENEKIVLKTTFVSETYKNIRIESILKLSQNGIAEHHYEVYNDGMDETTSEICLSQNLFMKLTKAILPLKGKFIESTDSSSEWIEDFNFEDLTENWIYARNTGESLGLCWNSELQAKSNGWQVVFEHELGKMKAKEKKVTKPVFMALDTFRDWKDFRNFALEKSDTNNIVLSNSLGMMVNDGNPFVKEDFTVKISQYEACCLDGEYSISSKNKNFEKISNSVSKEEKTFETEFTPSLSQDIDRDILNLEIDTDNIYSEENKMIFKIKNNLCDVKIIQEQGHRVYSACNGVMEIKACDTFSHTLYSLKYNNHEWLENSFPTPRPKSWFNPWFGGIGTLPEDLSFRSVLEENIQADFVTIEDNFKNKWQGIKVKLHVKNNEYYKGLDVNQYYLMLPGVPVLCHTAEIVQNTGKLINYEAFEGFSFFNFDENPKNNWIKLKNLKGTFDKYKVGGEAMDILASSSLLYGTNNLKDKIQLYSNQDEARNCGFVNLNDTAALSLRHITLEDGAVRFTSPDFYIFTEDYIEDELLKDLRNINF</sequence>
<reference evidence="4 5" key="1">
    <citation type="submission" date="2018-11" db="EMBL/GenBank/DDBJ databases">
        <title>Genome sequencing and assembly of Clostridium tagluense strain A121.</title>
        <authorList>
            <person name="Murakami T."/>
            <person name="Segawa T."/>
            <person name="Shcherbakova V.A."/>
            <person name="Mori H."/>
            <person name="Yoshimura Y."/>
        </authorList>
    </citation>
    <scope>NUCLEOTIDE SEQUENCE [LARGE SCALE GENOMIC DNA]</scope>
    <source>
        <strain evidence="4 5">A121</strain>
    </source>
</reference>